<dbReference type="STRING" id="281362.AT959_09845"/>
<dbReference type="AlphaFoldDB" id="A0A133XJ95"/>
<keyword evidence="5 6" id="KW-0472">Membrane</keyword>
<reference evidence="7 8" key="1">
    <citation type="submission" date="2015-12" db="EMBL/GenBank/DDBJ databases">
        <title>Nitrous oxide reduction kinetics distinguish bacteria harboring typical versus atypical NosZ.</title>
        <authorList>
            <person name="Yoon S."/>
            <person name="Nissen S."/>
            <person name="Park D."/>
            <person name="Sanford R.A."/>
            <person name="Loeffler F.E."/>
        </authorList>
    </citation>
    <scope>NUCLEOTIDE SEQUENCE [LARGE SCALE GENOMIC DNA]</scope>
    <source>
        <strain evidence="7 8">ATCC BAA-841</strain>
    </source>
</reference>
<protein>
    <submittedName>
        <fullName evidence="7">Ribonuclease R</fullName>
    </submittedName>
</protein>
<dbReference type="RefSeq" id="WP_066882798.1">
    <property type="nucleotide sequence ID" value="NZ_LODL01000019.1"/>
</dbReference>
<evidence type="ECO:0000256" key="1">
    <source>
        <dbReference type="ARBA" id="ARBA00004651"/>
    </source>
</evidence>
<feature type="transmembrane region" description="Helical" evidence="6">
    <location>
        <begin position="138"/>
        <end position="169"/>
    </location>
</feature>
<name>A0A133XJ95_9RHOO</name>
<organism evidence="7 8">
    <name type="scientific">Dechloromonas denitrificans</name>
    <dbReference type="NCBI Taxonomy" id="281362"/>
    <lineage>
        <taxon>Bacteria</taxon>
        <taxon>Pseudomonadati</taxon>
        <taxon>Pseudomonadota</taxon>
        <taxon>Betaproteobacteria</taxon>
        <taxon>Rhodocyclales</taxon>
        <taxon>Azonexaceae</taxon>
        <taxon>Dechloromonas</taxon>
    </lineage>
</organism>
<dbReference type="PIRSF" id="PIRSF035875">
    <property type="entry name" value="RNase_BN"/>
    <property type="match status" value="1"/>
</dbReference>
<comment type="subcellular location">
    <subcellularLocation>
        <location evidence="1">Cell membrane</location>
        <topology evidence="1">Multi-pass membrane protein</topology>
    </subcellularLocation>
</comment>
<keyword evidence="8" id="KW-1185">Reference proteome</keyword>
<feature type="transmembrane region" description="Helical" evidence="6">
    <location>
        <begin position="97"/>
        <end position="118"/>
    </location>
</feature>
<dbReference type="EMBL" id="LODL01000019">
    <property type="protein sequence ID" value="KXB30997.1"/>
    <property type="molecule type" value="Genomic_DNA"/>
</dbReference>
<keyword evidence="2" id="KW-1003">Cell membrane</keyword>
<evidence type="ECO:0000256" key="6">
    <source>
        <dbReference type="SAM" id="Phobius"/>
    </source>
</evidence>
<dbReference type="NCBIfam" id="TIGR00765">
    <property type="entry name" value="yihY_not_rbn"/>
    <property type="match status" value="1"/>
</dbReference>
<dbReference type="InterPro" id="IPR017039">
    <property type="entry name" value="Virul_fac_BrkB"/>
</dbReference>
<accession>A0A133XJ95</accession>
<feature type="transmembrane region" description="Helical" evidence="6">
    <location>
        <begin position="32"/>
        <end position="57"/>
    </location>
</feature>
<evidence type="ECO:0000256" key="4">
    <source>
        <dbReference type="ARBA" id="ARBA00022989"/>
    </source>
</evidence>
<comment type="caution">
    <text evidence="7">The sequence shown here is derived from an EMBL/GenBank/DDBJ whole genome shotgun (WGS) entry which is preliminary data.</text>
</comment>
<evidence type="ECO:0000256" key="3">
    <source>
        <dbReference type="ARBA" id="ARBA00022692"/>
    </source>
</evidence>
<keyword evidence="3 6" id="KW-0812">Transmembrane</keyword>
<dbReference type="PANTHER" id="PTHR30213:SF0">
    <property type="entry name" value="UPF0761 MEMBRANE PROTEIN YIHY"/>
    <property type="match status" value="1"/>
</dbReference>
<gene>
    <name evidence="7" type="ORF">AT959_09845</name>
</gene>
<dbReference type="GO" id="GO:0005886">
    <property type="term" value="C:plasma membrane"/>
    <property type="evidence" value="ECO:0007669"/>
    <property type="project" value="UniProtKB-SubCell"/>
</dbReference>
<sequence length="287" mass="31092">MPILSKPVLYVLHHPVAFILQVLKSFSRNQGLLLAGAIAYYALLSVVPLLIVSVIVLSHLVDQAELLATLGHYLEWLVPSQSTAVLADISGFLGNRAAIGVVLLATLLFFSSLGFSVLEKAMAIIFGRRENLTKRHFLVSAILPYSFIVLLGVALLVVTLASVALQALAQESFHVFGRDWALGGPSGSLLYLLGLAVETVVLSALYLTMPVGRMPWHHALIGGFSAALLWEGLRHLLIWYFATLSKASIVYGSLTTAVVVLFSMEIAAMVVLLGAQVIAEYERLDRE</sequence>
<dbReference type="Proteomes" id="UP000070186">
    <property type="component" value="Unassembled WGS sequence"/>
</dbReference>
<evidence type="ECO:0000313" key="7">
    <source>
        <dbReference type="EMBL" id="KXB30997.1"/>
    </source>
</evidence>
<dbReference type="Pfam" id="PF03631">
    <property type="entry name" value="Virul_fac_BrkB"/>
    <property type="match status" value="1"/>
</dbReference>
<evidence type="ECO:0000256" key="2">
    <source>
        <dbReference type="ARBA" id="ARBA00022475"/>
    </source>
</evidence>
<feature type="transmembrane region" description="Helical" evidence="6">
    <location>
        <begin position="189"/>
        <end position="207"/>
    </location>
</feature>
<feature type="transmembrane region" description="Helical" evidence="6">
    <location>
        <begin position="254"/>
        <end position="279"/>
    </location>
</feature>
<evidence type="ECO:0000313" key="8">
    <source>
        <dbReference type="Proteomes" id="UP000070186"/>
    </source>
</evidence>
<evidence type="ECO:0000256" key="5">
    <source>
        <dbReference type="ARBA" id="ARBA00023136"/>
    </source>
</evidence>
<feature type="transmembrane region" description="Helical" evidence="6">
    <location>
        <begin position="219"/>
        <end position="242"/>
    </location>
</feature>
<dbReference type="PANTHER" id="PTHR30213">
    <property type="entry name" value="INNER MEMBRANE PROTEIN YHJD"/>
    <property type="match status" value="1"/>
</dbReference>
<proteinExistence type="predicted"/>
<keyword evidence="4 6" id="KW-1133">Transmembrane helix</keyword>